<dbReference type="Gene3D" id="3.40.50.1110">
    <property type="entry name" value="SGNH hydrolase"/>
    <property type="match status" value="1"/>
</dbReference>
<dbReference type="EMBL" id="MCOG01000101">
    <property type="protein sequence ID" value="ORY48807.1"/>
    <property type="molecule type" value="Genomic_DNA"/>
</dbReference>
<accession>A0A1Y2CPB9</accession>
<evidence type="ECO:0008006" key="3">
    <source>
        <dbReference type="Google" id="ProtNLM"/>
    </source>
</evidence>
<proteinExistence type="predicted"/>
<reference evidence="1 2" key="1">
    <citation type="submission" date="2016-08" db="EMBL/GenBank/DDBJ databases">
        <title>A Parts List for Fungal Cellulosomes Revealed by Comparative Genomics.</title>
        <authorList>
            <consortium name="DOE Joint Genome Institute"/>
            <person name="Haitjema C.H."/>
            <person name="Gilmore S.P."/>
            <person name="Henske J.K."/>
            <person name="Solomon K.V."/>
            <person name="De Groot R."/>
            <person name="Kuo A."/>
            <person name="Mondo S.J."/>
            <person name="Salamov A.A."/>
            <person name="Labutti K."/>
            <person name="Zhao Z."/>
            <person name="Chiniquy J."/>
            <person name="Barry K."/>
            <person name="Brewer H.M."/>
            <person name="Purvine S.O."/>
            <person name="Wright A.T."/>
            <person name="Boxma B."/>
            <person name="Van Alen T."/>
            <person name="Hackstein J.H."/>
            <person name="Baker S.E."/>
            <person name="Grigoriev I.V."/>
            <person name="O'Malley M.A."/>
        </authorList>
    </citation>
    <scope>NUCLEOTIDE SEQUENCE [LARGE SCALE GENOMIC DNA]</scope>
    <source>
        <strain evidence="1 2">G1</strain>
    </source>
</reference>
<dbReference type="InterPro" id="IPR036514">
    <property type="entry name" value="SGNH_hydro_sf"/>
</dbReference>
<comment type="caution">
    <text evidence="1">The sequence shown here is derived from an EMBL/GenBank/DDBJ whole genome shotgun (WGS) entry which is preliminary data.</text>
</comment>
<sequence length="211" mass="24328">MNDMPALFSHIYEKTTGNKVESVMLAYSGRKLEWHLKEYMSLRYNLLYGNYDYCVIQQAAHPFPPEENTLNDGKKIIDLCKKVHTIPVLYMTWAEKIHPENQQKMIDTYTKLAKETGGLLTPIGVIWRNIQHKYPEIELYYKDGEHPSPYGDLLIASSMVKTLTGQVPAFPDYILDNKVIFTGDTITAEENIDIVRVPYDETIAKKIYSCI</sequence>
<dbReference type="AlphaFoldDB" id="A0A1Y2CPB9"/>
<evidence type="ECO:0000313" key="1">
    <source>
        <dbReference type="EMBL" id="ORY48807.1"/>
    </source>
</evidence>
<gene>
    <name evidence="1" type="ORF">LY90DRAFT_703141</name>
</gene>
<keyword evidence="2" id="KW-1185">Reference proteome</keyword>
<protein>
    <recommendedName>
        <fullName evidence="3">SGNH/GDSL hydrolase family protein</fullName>
    </recommendedName>
</protein>
<evidence type="ECO:0000313" key="2">
    <source>
        <dbReference type="Proteomes" id="UP000193920"/>
    </source>
</evidence>
<organism evidence="1 2">
    <name type="scientific">Neocallimastix californiae</name>
    <dbReference type="NCBI Taxonomy" id="1754190"/>
    <lineage>
        <taxon>Eukaryota</taxon>
        <taxon>Fungi</taxon>
        <taxon>Fungi incertae sedis</taxon>
        <taxon>Chytridiomycota</taxon>
        <taxon>Chytridiomycota incertae sedis</taxon>
        <taxon>Neocallimastigomycetes</taxon>
        <taxon>Neocallimastigales</taxon>
        <taxon>Neocallimastigaceae</taxon>
        <taxon>Neocallimastix</taxon>
    </lineage>
</organism>
<dbReference type="Proteomes" id="UP000193920">
    <property type="component" value="Unassembled WGS sequence"/>
</dbReference>
<dbReference type="SUPFAM" id="SSF52266">
    <property type="entry name" value="SGNH hydrolase"/>
    <property type="match status" value="1"/>
</dbReference>
<name>A0A1Y2CPB9_9FUNG</name>